<dbReference type="PANTHER" id="PTHR30329:SF21">
    <property type="entry name" value="LIPOPROTEIN YIAD-RELATED"/>
    <property type="match status" value="1"/>
</dbReference>
<dbReference type="Gene3D" id="3.30.1330.60">
    <property type="entry name" value="OmpA-like domain"/>
    <property type="match status" value="1"/>
</dbReference>
<feature type="domain" description="OmpA-like" evidence="3">
    <location>
        <begin position="77"/>
        <end position="199"/>
    </location>
</feature>
<evidence type="ECO:0000256" key="1">
    <source>
        <dbReference type="PROSITE-ProRule" id="PRU00473"/>
    </source>
</evidence>
<name>A0A418NT86_9SPHN</name>
<dbReference type="PROSITE" id="PS51257">
    <property type="entry name" value="PROKAR_LIPOPROTEIN"/>
    <property type="match status" value="1"/>
</dbReference>
<reference evidence="4 5" key="1">
    <citation type="submission" date="2018-08" db="EMBL/GenBank/DDBJ databases">
        <title>Erythrobacter zhengii sp.nov., a bacterium isolated from deep-sea sediment.</title>
        <authorList>
            <person name="Fang C."/>
            <person name="Wu Y.-H."/>
            <person name="Sun C."/>
            <person name="Wang H."/>
            <person name="Cheng H."/>
            <person name="Meng F.-X."/>
            <person name="Wang C.-S."/>
            <person name="Xu X.-W."/>
        </authorList>
    </citation>
    <scope>NUCLEOTIDE SEQUENCE [LARGE SCALE GENOMIC DNA]</scope>
    <source>
        <strain evidence="4 5">V18</strain>
    </source>
</reference>
<dbReference type="EMBL" id="QXFL01000003">
    <property type="protein sequence ID" value="RIV86633.1"/>
    <property type="molecule type" value="Genomic_DNA"/>
</dbReference>
<feature type="region of interest" description="Disordered" evidence="2">
    <location>
        <begin position="165"/>
        <end position="216"/>
    </location>
</feature>
<comment type="caution">
    <text evidence="4">The sequence shown here is derived from an EMBL/GenBank/DDBJ whole genome shotgun (WGS) entry which is preliminary data.</text>
</comment>
<feature type="compositionally biased region" description="Basic and acidic residues" evidence="2">
    <location>
        <begin position="182"/>
        <end position="193"/>
    </location>
</feature>
<dbReference type="Proteomes" id="UP000286576">
    <property type="component" value="Unassembled WGS sequence"/>
</dbReference>
<dbReference type="Pfam" id="PF00691">
    <property type="entry name" value="OmpA"/>
    <property type="match status" value="1"/>
</dbReference>
<feature type="compositionally biased region" description="Acidic residues" evidence="2">
    <location>
        <begin position="200"/>
        <end position="216"/>
    </location>
</feature>
<evidence type="ECO:0000256" key="2">
    <source>
        <dbReference type="SAM" id="MobiDB-lite"/>
    </source>
</evidence>
<accession>A0A418NT86</accession>
<dbReference type="InterPro" id="IPR050330">
    <property type="entry name" value="Bact_OuterMem_StrucFunc"/>
</dbReference>
<dbReference type="InterPro" id="IPR006665">
    <property type="entry name" value="OmpA-like"/>
</dbReference>
<dbReference type="GO" id="GO:0016020">
    <property type="term" value="C:membrane"/>
    <property type="evidence" value="ECO:0007669"/>
    <property type="project" value="UniProtKB-UniRule"/>
</dbReference>
<proteinExistence type="predicted"/>
<dbReference type="InterPro" id="IPR036737">
    <property type="entry name" value="OmpA-like_sf"/>
</dbReference>
<gene>
    <name evidence="4" type="ORF">D2V07_07955</name>
</gene>
<feature type="compositionally biased region" description="Low complexity" evidence="2">
    <location>
        <begin position="40"/>
        <end position="64"/>
    </location>
</feature>
<dbReference type="AlphaFoldDB" id="A0A418NT86"/>
<sequence length="216" mass="22901">MRMQDMKHVKTIAATAALALTLSACELRRDGDAEDPTTPAGEESATPGASASPTPTQSASPVASIIRDATEPEPDDVALPVQPVEMTLSFPEGSDISEANERRLAGLMQRGAIEQDWPVILSGHTDSGGNDQANLRASRARAEEVAAWLVERGVDDDRIEVIAFGEQNPIEPNALPDGSPNEEGRRANRRVEIRIAPPGEEAEGESEETAGGDQDA</sequence>
<evidence type="ECO:0000313" key="4">
    <source>
        <dbReference type="EMBL" id="RIV86633.1"/>
    </source>
</evidence>
<dbReference type="PANTHER" id="PTHR30329">
    <property type="entry name" value="STATOR ELEMENT OF FLAGELLAR MOTOR COMPLEX"/>
    <property type="match status" value="1"/>
</dbReference>
<dbReference type="SUPFAM" id="SSF103088">
    <property type="entry name" value="OmpA-like"/>
    <property type="match status" value="1"/>
</dbReference>
<keyword evidence="5" id="KW-1185">Reference proteome</keyword>
<dbReference type="PROSITE" id="PS51123">
    <property type="entry name" value="OMPA_2"/>
    <property type="match status" value="1"/>
</dbReference>
<feature type="region of interest" description="Disordered" evidence="2">
    <location>
        <begin position="29"/>
        <end position="81"/>
    </location>
</feature>
<organism evidence="4 5">
    <name type="scientific">Aurantiacibacter zhengii</name>
    <dbReference type="NCBI Taxonomy" id="2307003"/>
    <lineage>
        <taxon>Bacteria</taxon>
        <taxon>Pseudomonadati</taxon>
        <taxon>Pseudomonadota</taxon>
        <taxon>Alphaproteobacteria</taxon>
        <taxon>Sphingomonadales</taxon>
        <taxon>Erythrobacteraceae</taxon>
        <taxon>Aurantiacibacter</taxon>
    </lineage>
</organism>
<protein>
    <submittedName>
        <fullName evidence="4">OmpA family protein</fullName>
    </submittedName>
</protein>
<dbReference type="CDD" id="cd07185">
    <property type="entry name" value="OmpA_C-like"/>
    <property type="match status" value="1"/>
</dbReference>
<evidence type="ECO:0000313" key="5">
    <source>
        <dbReference type="Proteomes" id="UP000286576"/>
    </source>
</evidence>
<evidence type="ECO:0000259" key="3">
    <source>
        <dbReference type="PROSITE" id="PS51123"/>
    </source>
</evidence>
<keyword evidence="1" id="KW-0472">Membrane</keyword>